<organism evidence="5 6">
    <name type="scientific">Pedobacter insulae</name>
    <dbReference type="NCBI Taxonomy" id="414048"/>
    <lineage>
        <taxon>Bacteria</taxon>
        <taxon>Pseudomonadati</taxon>
        <taxon>Bacteroidota</taxon>
        <taxon>Sphingobacteriia</taxon>
        <taxon>Sphingobacteriales</taxon>
        <taxon>Sphingobacteriaceae</taxon>
        <taxon>Pedobacter</taxon>
    </lineage>
</organism>
<dbReference type="STRING" id="414048.SAMN04489864_102253"/>
<dbReference type="SUPFAM" id="SSF48452">
    <property type="entry name" value="TPR-like"/>
    <property type="match status" value="1"/>
</dbReference>
<keyword evidence="3" id="KW-0732">Signal</keyword>
<evidence type="ECO:0000256" key="3">
    <source>
        <dbReference type="SAM" id="SignalP"/>
    </source>
</evidence>
<dbReference type="OrthoDB" id="742239at2"/>
<proteinExistence type="predicted"/>
<keyword evidence="2" id="KW-0802">TPR repeat</keyword>
<evidence type="ECO:0000256" key="2">
    <source>
        <dbReference type="ARBA" id="ARBA00022803"/>
    </source>
</evidence>
<dbReference type="RefSeq" id="WP_090992310.1">
    <property type="nucleotide sequence ID" value="NZ_FOPP01000002.1"/>
</dbReference>
<gene>
    <name evidence="5" type="ORF">SAMN04489864_102253</name>
</gene>
<dbReference type="InterPro" id="IPR030887">
    <property type="entry name" value="Beta-barrel_YaiO"/>
</dbReference>
<evidence type="ECO:0000256" key="1">
    <source>
        <dbReference type="ARBA" id="ARBA00022737"/>
    </source>
</evidence>
<feature type="domain" description="YaiO beta-barrel" evidence="4">
    <location>
        <begin position="179"/>
        <end position="350"/>
    </location>
</feature>
<sequence length="413" mass="47472">MHLAKKTLLSTFFIFFIFQLAKAQTADELFITARKKAFDEKNYPEAIELAKTALTKSPDYADIRVFLGRLYTWTKKLDSARATFNTIITKQPDYEDAYVAWGNLEFWNYDTKKGIEIVDQGLKNIPGSETLLLLKAKLLADLNEWQSAESIVNQVIKNNPQQTEARALSAKIRENSALNKFGINYDYIHFDKQFNDPWHLLSIDYGRQTSIGAVIGRINYANRFNSSGLQFEMDSYPKIARNLQAYVNVGYSPDMGIFPKYRAGFSLYASLPLSLELEAGLRFLRSQDNTWIYTASVGKYYKNFWFNLRTFLTPSTTSLSQSFILQTRYYLRGADDYLNLSLSTGLSPDEQRNNILINATNYKLKSNGIMLGYRKSFKAFNIVNFKAGIENQEYFKDTKGNQLILGVGYIRRF</sequence>
<dbReference type="Pfam" id="PF19413">
    <property type="entry name" value="YaiO"/>
    <property type="match status" value="1"/>
</dbReference>
<protein>
    <submittedName>
        <fullName evidence="5">Outer membrane protein, YaiO family</fullName>
    </submittedName>
</protein>
<dbReference type="NCBIfam" id="TIGR04390">
    <property type="entry name" value="OMP_YaiO_dom"/>
    <property type="match status" value="1"/>
</dbReference>
<feature type="signal peptide" evidence="3">
    <location>
        <begin position="1"/>
        <end position="23"/>
    </location>
</feature>
<evidence type="ECO:0000313" key="5">
    <source>
        <dbReference type="EMBL" id="SFG78502.1"/>
    </source>
</evidence>
<dbReference type="Proteomes" id="UP000199666">
    <property type="component" value="Unassembled WGS sequence"/>
</dbReference>
<keyword evidence="6" id="KW-1185">Reference proteome</keyword>
<dbReference type="AlphaFoldDB" id="A0A1I2UMX1"/>
<keyword evidence="1" id="KW-0677">Repeat</keyword>
<evidence type="ECO:0000313" key="6">
    <source>
        <dbReference type="Proteomes" id="UP000199666"/>
    </source>
</evidence>
<accession>A0A1I2UMX1</accession>
<feature type="chain" id="PRO_5011526790" evidence="3">
    <location>
        <begin position="24"/>
        <end position="413"/>
    </location>
</feature>
<evidence type="ECO:0000259" key="4">
    <source>
        <dbReference type="Pfam" id="PF19413"/>
    </source>
</evidence>
<name>A0A1I2UMX1_9SPHI</name>
<dbReference type="InterPro" id="IPR011990">
    <property type="entry name" value="TPR-like_helical_dom_sf"/>
</dbReference>
<reference evidence="5 6" key="1">
    <citation type="submission" date="2016-10" db="EMBL/GenBank/DDBJ databases">
        <authorList>
            <person name="de Groot N.N."/>
        </authorList>
    </citation>
    <scope>NUCLEOTIDE SEQUENCE [LARGE SCALE GENOMIC DNA]</scope>
    <source>
        <strain evidence="5 6">DSM 18684</strain>
    </source>
</reference>
<dbReference type="EMBL" id="FOPP01000002">
    <property type="protein sequence ID" value="SFG78502.1"/>
    <property type="molecule type" value="Genomic_DNA"/>
</dbReference>
<dbReference type="Pfam" id="PF14559">
    <property type="entry name" value="TPR_19"/>
    <property type="match status" value="2"/>
</dbReference>
<dbReference type="Gene3D" id="1.25.40.10">
    <property type="entry name" value="Tetratricopeptide repeat domain"/>
    <property type="match status" value="1"/>
</dbReference>
<dbReference type="PANTHER" id="PTHR44943:SF8">
    <property type="entry name" value="TPR REPEAT-CONTAINING PROTEIN MJ0263"/>
    <property type="match status" value="1"/>
</dbReference>
<dbReference type="PANTHER" id="PTHR44943">
    <property type="entry name" value="CELLULOSE SYNTHASE OPERON PROTEIN C"/>
    <property type="match status" value="1"/>
</dbReference>
<dbReference type="InterPro" id="IPR051685">
    <property type="entry name" value="Ycf3/AcsC/BcsC/TPR_MFPF"/>
</dbReference>